<evidence type="ECO:0000313" key="3">
    <source>
        <dbReference type="Proteomes" id="UP001634394"/>
    </source>
</evidence>
<sequence>MRAVITLLTVPFADKYPQMNEFLTQIRSNLELASMFEVFRRIHQPRHLTPL</sequence>
<accession>A0ABD3XST0</accession>
<dbReference type="EMBL" id="JBJQND010000001">
    <property type="protein sequence ID" value="KAL3888675.1"/>
    <property type="molecule type" value="Genomic_DNA"/>
</dbReference>
<proteinExistence type="predicted"/>
<keyword evidence="3" id="KW-1185">Reference proteome</keyword>
<reference evidence="2 3" key="1">
    <citation type="submission" date="2024-11" db="EMBL/GenBank/DDBJ databases">
        <title>Chromosome-level genome assembly of the freshwater bivalve Anodonta woodiana.</title>
        <authorList>
            <person name="Chen X."/>
        </authorList>
    </citation>
    <scope>NUCLEOTIDE SEQUENCE [LARGE SCALE GENOMIC DNA]</scope>
    <source>
        <strain evidence="2">MN2024</strain>
        <tissue evidence="2">Gills</tissue>
    </source>
</reference>
<dbReference type="EMBL" id="JBJQND010000001">
    <property type="protein sequence ID" value="KAL3888592.1"/>
    <property type="molecule type" value="Genomic_DNA"/>
</dbReference>
<name>A0ABD3XST0_SINWO</name>
<evidence type="ECO:0000313" key="1">
    <source>
        <dbReference type="EMBL" id="KAL3888592.1"/>
    </source>
</evidence>
<dbReference type="Proteomes" id="UP001634394">
    <property type="component" value="Unassembled WGS sequence"/>
</dbReference>
<organism evidence="2 3">
    <name type="scientific">Sinanodonta woodiana</name>
    <name type="common">Chinese pond mussel</name>
    <name type="synonym">Anodonta woodiana</name>
    <dbReference type="NCBI Taxonomy" id="1069815"/>
    <lineage>
        <taxon>Eukaryota</taxon>
        <taxon>Metazoa</taxon>
        <taxon>Spiralia</taxon>
        <taxon>Lophotrochozoa</taxon>
        <taxon>Mollusca</taxon>
        <taxon>Bivalvia</taxon>
        <taxon>Autobranchia</taxon>
        <taxon>Heteroconchia</taxon>
        <taxon>Palaeoheterodonta</taxon>
        <taxon>Unionida</taxon>
        <taxon>Unionoidea</taxon>
        <taxon>Unionidae</taxon>
        <taxon>Unioninae</taxon>
        <taxon>Sinanodonta</taxon>
    </lineage>
</organism>
<evidence type="ECO:0000313" key="2">
    <source>
        <dbReference type="EMBL" id="KAL3888675.1"/>
    </source>
</evidence>
<dbReference type="AlphaFoldDB" id="A0ABD3XST0"/>
<protein>
    <recommendedName>
        <fullName evidence="4">Androgen receptor</fullName>
    </recommendedName>
</protein>
<gene>
    <name evidence="1" type="ORF">ACJMK2_000957</name>
    <name evidence="2" type="ORF">ACJMK2_001039</name>
</gene>
<evidence type="ECO:0008006" key="4">
    <source>
        <dbReference type="Google" id="ProtNLM"/>
    </source>
</evidence>
<comment type="caution">
    <text evidence="2">The sequence shown here is derived from an EMBL/GenBank/DDBJ whole genome shotgun (WGS) entry which is preliminary data.</text>
</comment>